<organism evidence="4 5">
    <name type="scientific">Culex pipiens pipiens</name>
    <name type="common">Northern house mosquito</name>
    <dbReference type="NCBI Taxonomy" id="38569"/>
    <lineage>
        <taxon>Eukaryota</taxon>
        <taxon>Metazoa</taxon>
        <taxon>Ecdysozoa</taxon>
        <taxon>Arthropoda</taxon>
        <taxon>Hexapoda</taxon>
        <taxon>Insecta</taxon>
        <taxon>Pterygota</taxon>
        <taxon>Neoptera</taxon>
        <taxon>Endopterygota</taxon>
        <taxon>Diptera</taxon>
        <taxon>Nematocera</taxon>
        <taxon>Culicoidea</taxon>
        <taxon>Culicidae</taxon>
        <taxon>Culicinae</taxon>
        <taxon>Culicini</taxon>
        <taxon>Culex</taxon>
        <taxon>Culex</taxon>
    </lineage>
</organism>
<protein>
    <recommendedName>
        <fullName evidence="3">C2H2-type domain-containing protein</fullName>
    </recommendedName>
</protein>
<dbReference type="GO" id="GO:0008270">
    <property type="term" value="F:zinc ion binding"/>
    <property type="evidence" value="ECO:0007669"/>
    <property type="project" value="UniProtKB-KW"/>
</dbReference>
<evidence type="ECO:0000313" key="4">
    <source>
        <dbReference type="EMBL" id="KAL1376730.1"/>
    </source>
</evidence>
<keyword evidence="5" id="KW-1185">Reference proteome</keyword>
<gene>
    <name evidence="4" type="ORF">pipiens_004313</name>
</gene>
<dbReference type="InterPro" id="IPR036236">
    <property type="entry name" value="Znf_C2H2_sf"/>
</dbReference>
<dbReference type="PROSITE" id="PS00028">
    <property type="entry name" value="ZINC_FINGER_C2H2_1"/>
    <property type="match status" value="1"/>
</dbReference>
<dbReference type="PROSITE" id="PS50157">
    <property type="entry name" value="ZINC_FINGER_C2H2_2"/>
    <property type="match status" value="1"/>
</dbReference>
<evidence type="ECO:0000256" key="1">
    <source>
        <dbReference type="PROSITE-ProRule" id="PRU00042"/>
    </source>
</evidence>
<dbReference type="InterPro" id="IPR013087">
    <property type="entry name" value="Znf_C2H2_type"/>
</dbReference>
<keyword evidence="1" id="KW-0863">Zinc-finger</keyword>
<keyword evidence="1" id="KW-0862">Zinc</keyword>
<feature type="domain" description="C2H2-type" evidence="3">
    <location>
        <begin position="58"/>
        <end position="86"/>
    </location>
</feature>
<keyword evidence="1" id="KW-0479">Metal-binding</keyword>
<evidence type="ECO:0000313" key="5">
    <source>
        <dbReference type="Proteomes" id="UP001562425"/>
    </source>
</evidence>
<name>A0ABD1CK05_CULPP</name>
<feature type="region of interest" description="Disordered" evidence="2">
    <location>
        <begin position="155"/>
        <end position="202"/>
    </location>
</feature>
<evidence type="ECO:0000256" key="2">
    <source>
        <dbReference type="SAM" id="MobiDB-lite"/>
    </source>
</evidence>
<dbReference type="AlphaFoldDB" id="A0ABD1CK05"/>
<feature type="compositionally biased region" description="Polar residues" evidence="2">
    <location>
        <begin position="155"/>
        <end position="170"/>
    </location>
</feature>
<proteinExistence type="predicted"/>
<dbReference type="Proteomes" id="UP001562425">
    <property type="component" value="Unassembled WGS sequence"/>
</dbReference>
<dbReference type="SUPFAM" id="SSF57667">
    <property type="entry name" value="beta-beta-alpha zinc fingers"/>
    <property type="match status" value="1"/>
</dbReference>
<comment type="caution">
    <text evidence="4">The sequence shown here is derived from an EMBL/GenBank/DDBJ whole genome shotgun (WGS) entry which is preliminary data.</text>
</comment>
<feature type="region of interest" description="Disordered" evidence="2">
    <location>
        <begin position="1"/>
        <end position="36"/>
    </location>
</feature>
<sequence>MSPAVVGLMPVNRGGVGSEAGDKQSGEVVGPPKRNNPLTDNFSCQLKQHIHHSQDKPFECNICRYRFEFKGHMLRHKANNHPDELAAEEADADELPAKITTPTVNPDESEVYQCPWRRQRSGLDMMLQNFPDTWNLELVLEDNFDHDLDFSMRYSQPQDTSSSLPQTRRSLPTGGVGNDSSVYDMAEPGASTTQAKGKIDEKKDEEQWLLKDVFVEDVRRVA</sequence>
<reference evidence="4 5" key="1">
    <citation type="submission" date="2024-05" db="EMBL/GenBank/DDBJ databases">
        <title>Culex pipiens pipiens assembly and annotation.</title>
        <authorList>
            <person name="Alout H."/>
            <person name="Durand T."/>
        </authorList>
    </citation>
    <scope>NUCLEOTIDE SEQUENCE [LARGE SCALE GENOMIC DNA]</scope>
    <source>
        <strain evidence="4">HA-2024</strain>
        <tissue evidence="4">Whole body</tissue>
    </source>
</reference>
<dbReference type="EMBL" id="JBEHCU010011438">
    <property type="protein sequence ID" value="KAL1376730.1"/>
    <property type="molecule type" value="Genomic_DNA"/>
</dbReference>
<accession>A0ABD1CK05</accession>
<dbReference type="Gene3D" id="3.30.160.60">
    <property type="entry name" value="Classic Zinc Finger"/>
    <property type="match status" value="1"/>
</dbReference>
<evidence type="ECO:0000259" key="3">
    <source>
        <dbReference type="PROSITE" id="PS50157"/>
    </source>
</evidence>